<sequence>MGLDAAKCMAGCRCSVAGIRVFAFYRLVVAAERLSTATQERDAISWVVSSHGSSSWYHWTAKISLLPLIWDWMLRSARFVVVAGHHTTTTREWDASRWVVSSHGERALKDVNPSPVQQSGCAAASNKEVQGL</sequence>
<evidence type="ECO:0000313" key="1">
    <source>
        <dbReference type="Proteomes" id="UP001652661"/>
    </source>
</evidence>
<gene>
    <name evidence="2" type="primary">LOC138929376</name>
</gene>
<evidence type="ECO:0000313" key="2">
    <source>
        <dbReference type="RefSeq" id="XP_070144917.1"/>
    </source>
</evidence>
<accession>A0ABM4GQD1</accession>
<keyword evidence="1" id="KW-1185">Reference proteome</keyword>
<protein>
    <submittedName>
        <fullName evidence="2">Uncharacterized protein</fullName>
    </submittedName>
</protein>
<reference evidence="2" key="1">
    <citation type="submission" date="2025-08" db="UniProtKB">
        <authorList>
            <consortium name="RefSeq"/>
        </authorList>
    </citation>
    <scope>IDENTIFICATION</scope>
    <source>
        <strain evidence="2">14028-0561.14</strain>
        <tissue evidence="2">Whole fly</tissue>
    </source>
</reference>
<dbReference type="RefSeq" id="XP_070144917.1">
    <property type="nucleotide sequence ID" value="XM_070288816.1"/>
</dbReference>
<name>A0ABM4GQD1_DROKI</name>
<proteinExistence type="predicted"/>
<dbReference type="Proteomes" id="UP001652661">
    <property type="component" value="Unplaced"/>
</dbReference>
<dbReference type="GeneID" id="138929376"/>
<organism evidence="1 2">
    <name type="scientific">Drosophila kikkawai</name>
    <name type="common">Fruit fly</name>
    <dbReference type="NCBI Taxonomy" id="30033"/>
    <lineage>
        <taxon>Eukaryota</taxon>
        <taxon>Metazoa</taxon>
        <taxon>Ecdysozoa</taxon>
        <taxon>Arthropoda</taxon>
        <taxon>Hexapoda</taxon>
        <taxon>Insecta</taxon>
        <taxon>Pterygota</taxon>
        <taxon>Neoptera</taxon>
        <taxon>Endopterygota</taxon>
        <taxon>Diptera</taxon>
        <taxon>Brachycera</taxon>
        <taxon>Muscomorpha</taxon>
        <taxon>Ephydroidea</taxon>
        <taxon>Drosophilidae</taxon>
        <taxon>Drosophila</taxon>
        <taxon>Sophophora</taxon>
    </lineage>
</organism>